<dbReference type="EMBL" id="JAZHRV010000001">
    <property type="protein sequence ID" value="MEH2553617.1"/>
    <property type="molecule type" value="Genomic_DNA"/>
</dbReference>
<keyword evidence="2" id="KW-1185">Reference proteome</keyword>
<proteinExistence type="predicted"/>
<name>A0ABU8B516_9BRAD</name>
<dbReference type="Proteomes" id="UP001364224">
    <property type="component" value="Unassembled WGS sequence"/>
</dbReference>
<reference evidence="1 2" key="1">
    <citation type="submission" date="2024-02" db="EMBL/GenBank/DDBJ databases">
        <title>Adaptive strategies in a cosmopolitan and abundant soil bacterium.</title>
        <authorList>
            <person name="Carini P."/>
        </authorList>
    </citation>
    <scope>NUCLEOTIDE SEQUENCE [LARGE SCALE GENOMIC DNA]</scope>
    <source>
        <strain evidence="1 2">AZCC 1608</strain>
    </source>
</reference>
<gene>
    <name evidence="1" type="ORF">V1286_001146</name>
</gene>
<evidence type="ECO:0000313" key="1">
    <source>
        <dbReference type="EMBL" id="MEH2553617.1"/>
    </source>
</evidence>
<dbReference type="RefSeq" id="WP_334478135.1">
    <property type="nucleotide sequence ID" value="NZ_JAZHRV010000001.1"/>
</dbReference>
<organism evidence="1 2">
    <name type="scientific">Bradyrhizobium algeriense</name>
    <dbReference type="NCBI Taxonomy" id="634784"/>
    <lineage>
        <taxon>Bacteria</taxon>
        <taxon>Pseudomonadati</taxon>
        <taxon>Pseudomonadota</taxon>
        <taxon>Alphaproteobacteria</taxon>
        <taxon>Hyphomicrobiales</taxon>
        <taxon>Nitrobacteraceae</taxon>
        <taxon>Bradyrhizobium</taxon>
    </lineage>
</organism>
<sequence length="77" mass="8595">MAAVAWAAIAEVMKGAPMHAYRAYLIGWNGHIVHRVDIECDDDEAAKERAKLLVDGHDVELWDGGRKITEFKMAMAQ</sequence>
<comment type="caution">
    <text evidence="1">The sequence shown here is derived from an EMBL/GenBank/DDBJ whole genome shotgun (WGS) entry which is preliminary data.</text>
</comment>
<accession>A0ABU8B516</accession>
<evidence type="ECO:0000313" key="2">
    <source>
        <dbReference type="Proteomes" id="UP001364224"/>
    </source>
</evidence>
<protein>
    <submittedName>
        <fullName evidence="1">Uncharacterized protein</fullName>
    </submittedName>
</protein>